<name>A0A9P5ZS39_PLEER</name>
<dbReference type="EMBL" id="MU154597">
    <property type="protein sequence ID" value="KAF9492671.1"/>
    <property type="molecule type" value="Genomic_DNA"/>
</dbReference>
<proteinExistence type="predicted"/>
<dbReference type="AlphaFoldDB" id="A0A9P5ZS39"/>
<evidence type="ECO:0000313" key="3">
    <source>
        <dbReference type="Proteomes" id="UP000807025"/>
    </source>
</evidence>
<evidence type="ECO:0000313" key="2">
    <source>
        <dbReference type="EMBL" id="KAF9492671.1"/>
    </source>
</evidence>
<gene>
    <name evidence="2" type="ORF">BDN71DRAFT_1509248</name>
</gene>
<comment type="caution">
    <text evidence="2">The sequence shown here is derived from an EMBL/GenBank/DDBJ whole genome shotgun (WGS) entry which is preliminary data.</text>
</comment>
<feature type="compositionally biased region" description="Polar residues" evidence="1">
    <location>
        <begin position="51"/>
        <end position="62"/>
    </location>
</feature>
<evidence type="ECO:0000256" key="1">
    <source>
        <dbReference type="SAM" id="MobiDB-lite"/>
    </source>
</evidence>
<protein>
    <submittedName>
        <fullName evidence="2">Uncharacterized protein</fullName>
    </submittedName>
</protein>
<reference evidence="2" key="1">
    <citation type="submission" date="2020-11" db="EMBL/GenBank/DDBJ databases">
        <authorList>
            <consortium name="DOE Joint Genome Institute"/>
            <person name="Ahrendt S."/>
            <person name="Riley R."/>
            <person name="Andreopoulos W."/>
            <person name="Labutti K."/>
            <person name="Pangilinan J."/>
            <person name="Ruiz-Duenas F.J."/>
            <person name="Barrasa J.M."/>
            <person name="Sanchez-Garcia M."/>
            <person name="Camarero S."/>
            <person name="Miyauchi S."/>
            <person name="Serrano A."/>
            <person name="Linde D."/>
            <person name="Babiker R."/>
            <person name="Drula E."/>
            <person name="Ayuso-Fernandez I."/>
            <person name="Pacheco R."/>
            <person name="Padilla G."/>
            <person name="Ferreira P."/>
            <person name="Barriuso J."/>
            <person name="Kellner H."/>
            <person name="Castanera R."/>
            <person name="Alfaro M."/>
            <person name="Ramirez L."/>
            <person name="Pisabarro A.G."/>
            <person name="Kuo A."/>
            <person name="Tritt A."/>
            <person name="Lipzen A."/>
            <person name="He G."/>
            <person name="Yan M."/>
            <person name="Ng V."/>
            <person name="Cullen D."/>
            <person name="Martin F."/>
            <person name="Rosso M.-N."/>
            <person name="Henrissat B."/>
            <person name="Hibbett D."/>
            <person name="Martinez A.T."/>
            <person name="Grigoriev I.V."/>
        </authorList>
    </citation>
    <scope>NUCLEOTIDE SEQUENCE</scope>
    <source>
        <strain evidence="2">ATCC 90797</strain>
    </source>
</reference>
<dbReference type="Proteomes" id="UP000807025">
    <property type="component" value="Unassembled WGS sequence"/>
</dbReference>
<keyword evidence="3" id="KW-1185">Reference proteome</keyword>
<feature type="region of interest" description="Disordered" evidence="1">
    <location>
        <begin position="45"/>
        <end position="81"/>
    </location>
</feature>
<accession>A0A9P5ZS39</accession>
<organism evidence="2 3">
    <name type="scientific">Pleurotus eryngii</name>
    <name type="common">Boletus of the steppes</name>
    <dbReference type="NCBI Taxonomy" id="5323"/>
    <lineage>
        <taxon>Eukaryota</taxon>
        <taxon>Fungi</taxon>
        <taxon>Dikarya</taxon>
        <taxon>Basidiomycota</taxon>
        <taxon>Agaricomycotina</taxon>
        <taxon>Agaricomycetes</taxon>
        <taxon>Agaricomycetidae</taxon>
        <taxon>Agaricales</taxon>
        <taxon>Pleurotineae</taxon>
        <taxon>Pleurotaceae</taxon>
        <taxon>Pleurotus</taxon>
    </lineage>
</organism>
<sequence length="209" mass="23169">MADSDSQPISQSGVATIFDIYFESLLPHANPHCPINIQRQLLTLGTRPETPENSPRRSNSTIRKAEESDGGDVVEDKDLEGGKISDPVLGALPAASTALQCDTCDQLRKKHNWSLPSFWLRAPNCKHDHGLLPVSTELVMLYCAIWAFRELHDKLQTALDTMGQLVDDVVEVMEDNMLRGQMLRIEELMREFATLSAPSHCAPQASESS</sequence>